<dbReference type="InParanoid" id="U2FIH3"/>
<dbReference type="RefSeq" id="WP_021031027.1">
    <property type="nucleotide sequence ID" value="NZ_AFNU02000003.1"/>
</dbReference>
<keyword evidence="2" id="KW-1185">Reference proteome</keyword>
<reference evidence="1 2" key="2">
    <citation type="journal article" date="2013" name="PLoS ONE">
        <title>INDIGO - INtegrated Data Warehouse of MIcrobial GenOmes with Examples from the Red Sea Extremophiles.</title>
        <authorList>
            <person name="Alam I."/>
            <person name="Antunes A."/>
            <person name="Kamau A.A."/>
            <person name="Ba Alawi W."/>
            <person name="Kalkatawi M."/>
            <person name="Stingl U."/>
            <person name="Bajic V.B."/>
        </authorList>
    </citation>
    <scope>NUCLEOTIDE SEQUENCE [LARGE SCALE GENOMIC DNA]</scope>
    <source>
        <strain evidence="1 2">SSD-17B</strain>
    </source>
</reference>
<organism evidence="1 2">
    <name type="scientific">Haloplasma contractile SSD-17B</name>
    <dbReference type="NCBI Taxonomy" id="1033810"/>
    <lineage>
        <taxon>Bacteria</taxon>
        <taxon>Bacillati</taxon>
        <taxon>Mycoplasmatota</taxon>
        <taxon>Mollicutes</taxon>
        <taxon>Haloplasmatales</taxon>
        <taxon>Haloplasmataceae</taxon>
        <taxon>Haloplasma</taxon>
    </lineage>
</organism>
<gene>
    <name evidence="1" type="ORF">HLPCO_000980</name>
</gene>
<dbReference type="Proteomes" id="UP000005707">
    <property type="component" value="Unassembled WGS sequence"/>
</dbReference>
<proteinExistence type="predicted"/>
<dbReference type="AlphaFoldDB" id="U2FIH3"/>
<sequence>MFNKKSRNCIINKNEESLFYKFQSKIRKQLSVVLVLLLLLSVTPWNIISKVVKAQPNYDIGSTYLDSQINNEMNQPLSDTVVIVIIIIKIL</sequence>
<evidence type="ECO:0000313" key="2">
    <source>
        <dbReference type="Proteomes" id="UP000005707"/>
    </source>
</evidence>
<dbReference type="STRING" id="1033810.HLPCO_000980"/>
<reference evidence="1 2" key="1">
    <citation type="journal article" date="2011" name="J. Bacteriol.">
        <title>Genome sequence of Haloplasma contractile, an unusual contractile bacterium from a deep-sea anoxic brine lake.</title>
        <authorList>
            <person name="Antunes A."/>
            <person name="Alam I."/>
            <person name="El Dorry H."/>
            <person name="Siam R."/>
            <person name="Robertson A."/>
            <person name="Bajic V.B."/>
            <person name="Stingl U."/>
        </authorList>
    </citation>
    <scope>NUCLEOTIDE SEQUENCE [LARGE SCALE GENOMIC DNA]</scope>
    <source>
        <strain evidence="1 2">SSD-17B</strain>
    </source>
</reference>
<accession>U2FIH3</accession>
<comment type="caution">
    <text evidence="1">The sequence shown here is derived from an EMBL/GenBank/DDBJ whole genome shotgun (WGS) entry which is preliminary data.</text>
</comment>
<dbReference type="EMBL" id="AFNU02000003">
    <property type="protein sequence ID" value="ERJ12640.1"/>
    <property type="molecule type" value="Genomic_DNA"/>
</dbReference>
<evidence type="ECO:0000313" key="1">
    <source>
        <dbReference type="EMBL" id="ERJ12640.1"/>
    </source>
</evidence>
<protein>
    <submittedName>
        <fullName evidence="1">Uncharacterized protein</fullName>
    </submittedName>
</protein>
<name>U2FIH3_9MOLU</name>